<feature type="domain" description="Anaphase-promoting complex subunit 1 middle" evidence="7">
    <location>
        <begin position="781"/>
        <end position="998"/>
    </location>
</feature>
<evidence type="ECO:0000259" key="6">
    <source>
        <dbReference type="Pfam" id="PF12859"/>
    </source>
</evidence>
<evidence type="ECO:0008006" key="10">
    <source>
        <dbReference type="Google" id="ProtNLM"/>
    </source>
</evidence>
<keyword evidence="4" id="KW-0131">Cell cycle</keyword>
<dbReference type="InterPro" id="IPR046794">
    <property type="entry name" value="Apc1_MidN"/>
</dbReference>
<comment type="similarity">
    <text evidence="1">Belongs to the APC1 family.</text>
</comment>
<name>A0ABQ7QBA1_PLUXY</name>
<feature type="compositionally biased region" description="Polar residues" evidence="5">
    <location>
        <begin position="135"/>
        <end position="146"/>
    </location>
</feature>
<dbReference type="InterPro" id="IPR011989">
    <property type="entry name" value="ARM-like"/>
</dbReference>
<dbReference type="PANTHER" id="PTHR12827:SF3">
    <property type="entry name" value="ANAPHASE-PROMOTING COMPLEX SUBUNIT 1"/>
    <property type="match status" value="1"/>
</dbReference>
<evidence type="ECO:0000313" key="8">
    <source>
        <dbReference type="EMBL" id="KAG7302360.1"/>
    </source>
</evidence>
<keyword evidence="3" id="KW-0498">Mitosis</keyword>
<reference evidence="8 9" key="1">
    <citation type="submission" date="2021-06" db="EMBL/GenBank/DDBJ databases">
        <title>A haploid diamondback moth (Plutella xylostella L.) genome assembly resolves 31 chromosomes and identifies a diamide resistance mutation.</title>
        <authorList>
            <person name="Ward C.M."/>
            <person name="Perry K.D."/>
            <person name="Baker G."/>
            <person name="Powis K."/>
            <person name="Heckel D.G."/>
            <person name="Baxter S.W."/>
        </authorList>
    </citation>
    <scope>NUCLEOTIDE SEQUENCE [LARGE SCALE GENOMIC DNA]</scope>
    <source>
        <strain evidence="8 9">LV</strain>
        <tissue evidence="8">Single pupa</tissue>
    </source>
</reference>
<dbReference type="EMBL" id="JAHIBW010000018">
    <property type="protein sequence ID" value="KAG7302360.1"/>
    <property type="molecule type" value="Genomic_DNA"/>
</dbReference>
<evidence type="ECO:0000256" key="2">
    <source>
        <dbReference type="ARBA" id="ARBA00022618"/>
    </source>
</evidence>
<evidence type="ECO:0000259" key="7">
    <source>
        <dbReference type="Pfam" id="PF20518"/>
    </source>
</evidence>
<feature type="domain" description="Anaphase-promoting complex subunit 1 N-terminal" evidence="6">
    <location>
        <begin position="167"/>
        <end position="383"/>
    </location>
</feature>
<proteinExistence type="inferred from homology"/>
<evidence type="ECO:0000256" key="3">
    <source>
        <dbReference type="ARBA" id="ARBA00022776"/>
    </source>
</evidence>
<dbReference type="Proteomes" id="UP000823941">
    <property type="component" value="Chromosome 18"/>
</dbReference>
<dbReference type="PANTHER" id="PTHR12827">
    <property type="entry name" value="MEIOTIC CHECKPOINT REGULATOR TSG24 FAMILY MEMBER"/>
    <property type="match status" value="1"/>
</dbReference>
<keyword evidence="2" id="KW-0132">Cell division</keyword>
<feature type="region of interest" description="Disordered" evidence="5">
    <location>
        <begin position="793"/>
        <end position="816"/>
    </location>
</feature>
<dbReference type="Pfam" id="PF20518">
    <property type="entry name" value="Apc1_MidN"/>
    <property type="match status" value="1"/>
</dbReference>
<comment type="caution">
    <text evidence="8">The sequence shown here is derived from an EMBL/GenBank/DDBJ whole genome shotgun (WGS) entry which is preliminary data.</text>
</comment>
<sequence>MIAASEPLEFVPHGRTVLENHPGKIYSRCNKSSLSENSLLYKLTNFAIKDESLIEGRDEDELEWWCVREVFARRKEDFEDDPPATTKDSKDEYMSESFRPQSRLKNDFNISIKSELAMKKGDAECGSGPAGTSRGGSANSSSNMSKKFTPPSQPSPSREKPLSHKTDCCYEEELYVKGCTAVWSKGLTSAPATRLSGPESRETIACFTIEAPIRHAVFCNFHVGINNTMLIDALNSQIGDVKKNIKIEDTTEHLATKNMPSILLVDNKNVRVYATDGREYVTSIPFQVKKVWPMKYGVLFEKEAIPSFQNSMLPASFLKFNESQNSTFSRSKNAFPFNMSARLRQESLSAFDSDVPLPTCFSMSHPLDEVTPILMKSPSQGLQYYNDGDLQIIFVSTNPSIILLYDWKLGTHSLWYVRKAVREECLTMCPNMNSTTTVFSQTCEFPASPMNSVKNVTSWATGAGSPHHSKRGSGTPIMSRSRVNSPMANIFHQQGLSPHASIGHASSVTMMANTCNQAPPSLPLYPEICLDHIWTDTQSIRRDPIENQSDMKSFLHTDLVGHDYLCFMVKVDGSSRLQIVRLQKSHSHGKSSKMNLIVGSITSVSAKDAVVLDHLQMIALIDDSGNIILQSGASVVGKVHVGGVLARLLATAYAAGGLPRRSSLLPSRRDAPLDDSALHLLSPVAPVAAAPAATGLQTLRDAAGTRLTLVFDKSTMYRITLPDIARSSRVIKCCGALRAILPKDVTMQVIIKWYGVRNAPGTQELTPEQEWSMFANLLYSLIGYDLERMSLPRRSDDHGETSEVATKKQRTSSDGTQDDWDYLLNSKLHKNYGNTLASLLNLPQTKADSKARPGLSRKKSQNDDKTQFNANSLLFPYTAQVLFAFHLLYEDTKLNTLLLHELQPLSSFLYQLAKDLKLDKYVTHYWLDFPTGLCLEYEEQESQMTEGCLKRLLQPSYFSTEPPSVFAYVNSMLKDEDAGVYPYLVDVNEMSKNIVEIVSVSTNTRGRAQNISAPPSSTPRAPAAAAPAPAAIMAERGITQTDIDRLSPCIRLLLLSIQSSCRGLPLAVPEIMAQNLPSSDVSDIETAYTLDRRPETDRSEDKEAEPATGMEHLNTKLLRLLYPKDHRMTEVFNLLQSSIPISINLTQRPEVSDHDFLEEQEKYLFAVSSRTTALPIARGMVTLRTIPWGGIPPDAAPPPLTVWGRGPAPRRAAVQLAAPPSRAWPSFHNGCAHALANRETLLTGTVDMSHEHAGYLLGLGLNGQLKDMPFMHIYEHLVKCQQLTSVGLLLGLAATYREVTTHWVLGLGLNGQLKDMPFMHIYENLVKCQQLTSVGLLLGLAATYRGTMDVQATKMMSIHLEPLLPPTSIELDIHQHLLVAALLGAGLIYQETRHAPLARVLTREIGKPPGPDMEHCTEREGYALAAGLALGFVYVGAGDEIPSYIPQCLRTYMLGGDPPSKLGYQKDRSKSGDKSCLNLDVSSGGATLALGLIYLGTGSRAVAQWLRPPPTAYLLDAARPHALMCRAIAIGLIMWHEVEPTEEWVESQVPDTIKPYCFVKPTEDNIDYEAMNQAYCNIVAGACFTLGLRYAGSGLEEARDTALHYTNLFLTLAGKSLGELAGRSTLESCLCVCLLAAAMVRYEHFSIYF</sequence>
<evidence type="ECO:0000256" key="1">
    <source>
        <dbReference type="ARBA" id="ARBA00010547"/>
    </source>
</evidence>
<protein>
    <recommendedName>
        <fullName evidence="10">Anaphase-promoting complex subunit 1</fullName>
    </recommendedName>
</protein>
<accession>A0ABQ7QBA1</accession>
<evidence type="ECO:0000256" key="5">
    <source>
        <dbReference type="SAM" id="MobiDB-lite"/>
    </source>
</evidence>
<organism evidence="8 9">
    <name type="scientific">Plutella xylostella</name>
    <name type="common">Diamondback moth</name>
    <name type="synonym">Plutella maculipennis</name>
    <dbReference type="NCBI Taxonomy" id="51655"/>
    <lineage>
        <taxon>Eukaryota</taxon>
        <taxon>Metazoa</taxon>
        <taxon>Ecdysozoa</taxon>
        <taxon>Arthropoda</taxon>
        <taxon>Hexapoda</taxon>
        <taxon>Insecta</taxon>
        <taxon>Pterygota</taxon>
        <taxon>Neoptera</taxon>
        <taxon>Endopterygota</taxon>
        <taxon>Lepidoptera</taxon>
        <taxon>Glossata</taxon>
        <taxon>Ditrysia</taxon>
        <taxon>Yponomeutoidea</taxon>
        <taxon>Plutellidae</taxon>
        <taxon>Plutella</taxon>
    </lineage>
</organism>
<dbReference type="InterPro" id="IPR049255">
    <property type="entry name" value="Apc1_N"/>
</dbReference>
<gene>
    <name evidence="8" type="ORF">JYU34_013863</name>
</gene>
<evidence type="ECO:0000256" key="4">
    <source>
        <dbReference type="ARBA" id="ARBA00023306"/>
    </source>
</evidence>
<dbReference type="InterPro" id="IPR024990">
    <property type="entry name" value="Apc1"/>
</dbReference>
<keyword evidence="9" id="KW-1185">Reference proteome</keyword>
<dbReference type="Pfam" id="PF12859">
    <property type="entry name" value="ANAPC1"/>
    <property type="match status" value="1"/>
</dbReference>
<dbReference type="Gene3D" id="1.25.10.10">
    <property type="entry name" value="Leucine-rich Repeat Variant"/>
    <property type="match status" value="2"/>
</dbReference>
<evidence type="ECO:0000313" key="9">
    <source>
        <dbReference type="Proteomes" id="UP000823941"/>
    </source>
</evidence>
<feature type="region of interest" description="Disordered" evidence="5">
    <location>
        <begin position="78"/>
        <end position="98"/>
    </location>
</feature>
<feature type="region of interest" description="Disordered" evidence="5">
    <location>
        <begin position="121"/>
        <end position="164"/>
    </location>
</feature>